<dbReference type="SUPFAM" id="SSF81382">
    <property type="entry name" value="Skp1 dimerisation domain-like"/>
    <property type="match status" value="1"/>
</dbReference>
<dbReference type="Pfam" id="PF01466">
    <property type="entry name" value="Skp1"/>
    <property type="match status" value="1"/>
</dbReference>
<proteinExistence type="inferred from homology"/>
<organism evidence="8">
    <name type="scientific">Enterobius vermicularis</name>
    <name type="common">Human pinworm</name>
    <dbReference type="NCBI Taxonomy" id="51028"/>
    <lineage>
        <taxon>Eukaryota</taxon>
        <taxon>Metazoa</taxon>
        <taxon>Ecdysozoa</taxon>
        <taxon>Nematoda</taxon>
        <taxon>Chromadorea</taxon>
        <taxon>Rhabditida</taxon>
        <taxon>Spirurina</taxon>
        <taxon>Oxyuridomorpha</taxon>
        <taxon>Oxyuroidea</taxon>
        <taxon>Oxyuridae</taxon>
        <taxon>Enterobius</taxon>
    </lineage>
</organism>
<dbReference type="InterPro" id="IPR016897">
    <property type="entry name" value="SKP1"/>
</dbReference>
<protein>
    <recommendedName>
        <fullName evidence="3">Skp1-related protein</fullName>
    </recommendedName>
</protein>
<dbReference type="GO" id="GO:0006511">
    <property type="term" value="P:ubiquitin-dependent protein catabolic process"/>
    <property type="evidence" value="ECO:0007669"/>
    <property type="project" value="InterPro"/>
</dbReference>
<dbReference type="InterPro" id="IPR011333">
    <property type="entry name" value="SKP1/BTB/POZ_sf"/>
</dbReference>
<feature type="domain" description="SKP1 component POZ" evidence="5">
    <location>
        <begin position="7"/>
        <end position="66"/>
    </location>
</feature>
<evidence type="ECO:0000313" key="7">
    <source>
        <dbReference type="Proteomes" id="UP000274131"/>
    </source>
</evidence>
<gene>
    <name evidence="6" type="ORF">EVEC_LOCUS10717</name>
</gene>
<reference evidence="6 7" key="2">
    <citation type="submission" date="2018-10" db="EMBL/GenBank/DDBJ databases">
        <authorList>
            <consortium name="Pathogen Informatics"/>
        </authorList>
    </citation>
    <scope>NUCLEOTIDE SEQUENCE [LARGE SCALE GENOMIC DNA]</scope>
</reference>
<dbReference type="SUPFAM" id="SSF54695">
    <property type="entry name" value="POZ domain"/>
    <property type="match status" value="1"/>
</dbReference>
<dbReference type="Pfam" id="PF03931">
    <property type="entry name" value="Skp1_POZ"/>
    <property type="match status" value="1"/>
</dbReference>
<keyword evidence="7" id="KW-1185">Reference proteome</keyword>
<comment type="similarity">
    <text evidence="1 3">Belongs to the SKP1 family.</text>
</comment>
<comment type="pathway">
    <text evidence="3">Protein modification; protein ubiquitination.</text>
</comment>
<dbReference type="PIRSF" id="PIRSF028729">
    <property type="entry name" value="E3_ubiquit_lig_SCF_Skp"/>
    <property type="match status" value="1"/>
</dbReference>
<dbReference type="InterPro" id="IPR001232">
    <property type="entry name" value="SKP1-like"/>
</dbReference>
<dbReference type="WBParaSite" id="EVEC_0001140901-mRNA-1">
    <property type="protein sequence ID" value="EVEC_0001140901-mRNA-1"/>
    <property type="gene ID" value="EVEC_0001140901"/>
</dbReference>
<dbReference type="STRING" id="51028.A0A0N4VKM1"/>
<dbReference type="InterPro" id="IPR036296">
    <property type="entry name" value="SKP1-like_dim_sf"/>
</dbReference>
<evidence type="ECO:0000259" key="5">
    <source>
        <dbReference type="Pfam" id="PF03931"/>
    </source>
</evidence>
<name>A0A0N4VKM1_ENTVE</name>
<evidence type="ECO:0000259" key="4">
    <source>
        <dbReference type="Pfam" id="PF01466"/>
    </source>
</evidence>
<dbReference type="Proteomes" id="UP000274131">
    <property type="component" value="Unassembled WGS sequence"/>
</dbReference>
<keyword evidence="2 3" id="KW-0833">Ubl conjugation pathway</keyword>
<comment type="function">
    <text evidence="3">Probable essential component of SCF (SKP1-CUL1-F-box protein) E3 ubiquitin-protein ligase complexes, which mediate the ubiquitination and subsequent proteasomal degradation of target proteins. Regulates cell proliferation during embryonic and larval development.</text>
</comment>
<evidence type="ECO:0000313" key="6">
    <source>
        <dbReference type="EMBL" id="VDD95966.1"/>
    </source>
</evidence>
<feature type="domain" description="SKP1 component dimerisation" evidence="4">
    <location>
        <begin position="123"/>
        <end position="165"/>
    </location>
</feature>
<dbReference type="UniPathway" id="UPA00143"/>
<dbReference type="InterPro" id="IPR016072">
    <property type="entry name" value="Skp1_comp_dimer"/>
</dbReference>
<evidence type="ECO:0000256" key="3">
    <source>
        <dbReference type="PIRNR" id="PIRNR028729"/>
    </source>
</evidence>
<evidence type="ECO:0000313" key="8">
    <source>
        <dbReference type="WBParaSite" id="EVEC_0001140901-mRNA-1"/>
    </source>
</evidence>
<dbReference type="InterPro" id="IPR016073">
    <property type="entry name" value="Skp1_comp_POZ"/>
</dbReference>
<dbReference type="GO" id="GO:0016567">
    <property type="term" value="P:protein ubiquitination"/>
    <property type="evidence" value="ECO:0007669"/>
    <property type="project" value="UniProtKB-UniPathway"/>
</dbReference>
<dbReference type="SMART" id="SM00512">
    <property type="entry name" value="Skp1"/>
    <property type="match status" value="1"/>
</dbReference>
<evidence type="ECO:0000256" key="2">
    <source>
        <dbReference type="ARBA" id="ARBA00022786"/>
    </source>
</evidence>
<accession>A0A0N4VKM1</accession>
<reference evidence="8" key="1">
    <citation type="submission" date="2017-02" db="UniProtKB">
        <authorList>
            <consortium name="WormBaseParasite"/>
        </authorList>
    </citation>
    <scope>IDENTIFICATION</scope>
</reference>
<dbReference type="EMBL" id="UXUI01011126">
    <property type="protein sequence ID" value="VDD95966.1"/>
    <property type="molecule type" value="Genomic_DNA"/>
</dbReference>
<evidence type="ECO:0000256" key="1">
    <source>
        <dbReference type="ARBA" id="ARBA00009993"/>
    </source>
</evidence>
<sequence length="171" mass="19381">MGEDEILMLQSNDGRIVTVPKSVALLSETIGQALESASRTDMTPIPLFQVNYNTLKKLVAWMVRHAQINPSKDCQSGEEEGKHDGKASCILDWEREEFDSMDRNELFALMNAANYLGVSPLSRSSAAFVAEKLQTMSVEDAREYLSLVDDFTDEERDKIRQETLWTEKRCL</sequence>
<dbReference type="OrthoDB" id="5798495at2759"/>
<dbReference type="Gene3D" id="3.30.710.10">
    <property type="entry name" value="Potassium Channel Kv1.1, Chain A"/>
    <property type="match status" value="1"/>
</dbReference>
<dbReference type="PANTHER" id="PTHR11165">
    <property type="entry name" value="SKP1"/>
    <property type="match status" value="1"/>
</dbReference>
<dbReference type="AlphaFoldDB" id="A0A0N4VKM1"/>